<evidence type="ECO:0000259" key="1">
    <source>
        <dbReference type="Pfam" id="PF06527"/>
    </source>
</evidence>
<dbReference type="EMBL" id="SGKU01000005">
    <property type="protein sequence ID" value="NFA41590.1"/>
    <property type="molecule type" value="Genomic_DNA"/>
</dbReference>
<organism evidence="3 4">
    <name type="scientific">Clostridium botulinum</name>
    <dbReference type="NCBI Taxonomy" id="1491"/>
    <lineage>
        <taxon>Bacteria</taxon>
        <taxon>Bacillati</taxon>
        <taxon>Bacillota</taxon>
        <taxon>Clostridia</taxon>
        <taxon>Eubacteriales</taxon>
        <taxon>Clostridiaceae</taxon>
        <taxon>Clostridium</taxon>
    </lineage>
</organism>
<dbReference type="Pfam" id="PF15978">
    <property type="entry name" value="TnsD"/>
    <property type="match status" value="1"/>
</dbReference>
<evidence type="ECO:0000313" key="4">
    <source>
        <dbReference type="Proteomes" id="UP000472355"/>
    </source>
</evidence>
<comment type="caution">
    <text evidence="3">The sequence shown here is derived from an EMBL/GenBank/DDBJ whole genome shotgun (WGS) entry which is preliminary data.</text>
</comment>
<feature type="domain" description="Transposon Tn7 transposition protein TnsD C-terminal" evidence="2">
    <location>
        <begin position="200"/>
        <end position="562"/>
    </location>
</feature>
<dbReference type="InterPro" id="IPR009492">
    <property type="entry name" value="TniQ"/>
</dbReference>
<dbReference type="InterPro" id="IPR032750">
    <property type="entry name" value="TnsD_C"/>
</dbReference>
<sequence length="568" mass="66850">MLYFFTDLYKDEIFFSAICRYNRYSGNLGSKKSSYNLFGTEFRNEIRMFPCHLQYFSSQFGQETIYTPEYLIQKHTILPLYFPFLPKERNMDLIEDMKNNKSKEINIKIGEFAGGICKNIGIRVCLKCIEEDETEYGEAYVHREHQVPGNLVCYKHFEILREIIIPKYSVKEKYNIYNLKENNHYVNEANFMCFKKLCIDIHAILNCTQNDINIDELIKKYKVMLIQKGLASTTGITNWKKVNAGLLEFFPRDFLDILESNIVVDNAFTWTKMLLKRKILVHPIRHILFIEFLFGSVNNLISFKETEYRPFGKEPWPCLNPVASHYKNDVVTNLEISTRSTGDKPLGIFKCDCGYCYTRLGPDKNIEDRYIKRTVKNYGELWINELKNNIISGNYGVSKIASIMECDSKTVGAYAKELGIFELLNSKMKTYSINNKNEPRYCVSLEPQYKFDILTLIKENPSLSRSQVMKRLQKQCTWMYRYRREWLNSIMPAKIDKHIDCRNAKGYVDWKNRDSELSEKVSNIIIEMRRHNKNITITGISKELKFPVKKYLNKLPNIQKILEDNNII</sequence>
<evidence type="ECO:0000313" key="3">
    <source>
        <dbReference type="EMBL" id="NFA41590.1"/>
    </source>
</evidence>
<dbReference type="Proteomes" id="UP000472355">
    <property type="component" value="Unassembled WGS sequence"/>
</dbReference>
<name>A0A0L9Y4Q2_CLOBO</name>
<gene>
    <name evidence="3" type="ORF">EXM65_03085</name>
</gene>
<protein>
    <submittedName>
        <fullName evidence="3">Uncharacterized protein</fullName>
    </submittedName>
</protein>
<dbReference type="RefSeq" id="WP_053342851.1">
    <property type="nucleotide sequence ID" value="NZ_LFPG01000012.1"/>
</dbReference>
<dbReference type="OrthoDB" id="470139at2"/>
<dbReference type="Pfam" id="PF06527">
    <property type="entry name" value="TniQ"/>
    <property type="match status" value="1"/>
</dbReference>
<dbReference type="AlphaFoldDB" id="A0A0L9Y4Q2"/>
<reference evidence="3 4" key="1">
    <citation type="submission" date="2019-02" db="EMBL/GenBank/DDBJ databases">
        <title>Genome sequencing of Clostridium botulinum clinical isolates.</title>
        <authorList>
            <person name="Brunt J."/>
            <person name="Van Vliet A.H.M."/>
            <person name="Stringer S.C."/>
            <person name="Grant K.A."/>
            <person name="Carter A.C."/>
            <person name="Peck M.W."/>
        </authorList>
    </citation>
    <scope>NUCLEOTIDE SEQUENCE [LARGE SCALE GENOMIC DNA]</scope>
    <source>
        <strain evidence="3 4">H113700579</strain>
    </source>
</reference>
<feature type="domain" description="TniQ" evidence="1">
    <location>
        <begin position="5"/>
        <end position="156"/>
    </location>
</feature>
<proteinExistence type="predicted"/>
<evidence type="ECO:0000259" key="2">
    <source>
        <dbReference type="Pfam" id="PF15978"/>
    </source>
</evidence>
<accession>A0A0L9Y4Q2</accession>